<dbReference type="PANTHER" id="PTHR43343">
    <property type="entry name" value="PEPTIDASE S12"/>
    <property type="match status" value="1"/>
</dbReference>
<evidence type="ECO:0000259" key="4">
    <source>
        <dbReference type="SMART" id="SM00228"/>
    </source>
</evidence>
<dbReference type="Pfam" id="PF13365">
    <property type="entry name" value="Trypsin_2"/>
    <property type="match status" value="1"/>
</dbReference>
<dbReference type="SUPFAM" id="SSF50156">
    <property type="entry name" value="PDZ domain-like"/>
    <property type="match status" value="1"/>
</dbReference>
<proteinExistence type="inferred from homology"/>
<organism evidence="5">
    <name type="scientific">marine metagenome</name>
    <dbReference type="NCBI Taxonomy" id="408172"/>
    <lineage>
        <taxon>unclassified sequences</taxon>
        <taxon>metagenomes</taxon>
        <taxon>ecological metagenomes</taxon>
    </lineage>
</organism>
<sequence>MSNYKYLFIFLVIAFSFEPAFGVSSFSADEKENIQIYEKSSRAVVNISNIAVNYDFFYRAMPAETGSGTGFIIDKSGIIVTNYHVVENASKLVVTLADNSQWPGKLVGADPNNDLAIVRIKAPADSYDILEFSHSNNIVVGQKVLALGNPFGLRQTLTTGIISALGRTIAAKNGRKIEGIIQTDAAINPGNSGGPLLDSEGKVIGINTAIIGSAGSVGIGFAVPSNTALRILPDLLKYGYVRRPWLGIEPIPTVYLRRIGIDVPDGLLIARVVKGASADQAGLRGASRTVKVGRYQVPWGGDIITHINKIPITTMEDLAQQIETRKAGEEITIHYIRNDRVLSVTVELVLRPRS</sequence>
<dbReference type="GO" id="GO:0004252">
    <property type="term" value="F:serine-type endopeptidase activity"/>
    <property type="evidence" value="ECO:0007669"/>
    <property type="project" value="InterPro"/>
</dbReference>
<dbReference type="AlphaFoldDB" id="A0A381QDX5"/>
<evidence type="ECO:0000256" key="1">
    <source>
        <dbReference type="ARBA" id="ARBA00010541"/>
    </source>
</evidence>
<feature type="domain" description="PDZ" evidence="4">
    <location>
        <begin position="244"/>
        <end position="339"/>
    </location>
</feature>
<evidence type="ECO:0000313" key="5">
    <source>
        <dbReference type="EMBL" id="SUZ77531.1"/>
    </source>
</evidence>
<dbReference type="PRINTS" id="PR00834">
    <property type="entry name" value="PROTEASES2C"/>
</dbReference>
<dbReference type="InterPro" id="IPR001940">
    <property type="entry name" value="Peptidase_S1C"/>
</dbReference>
<keyword evidence="2" id="KW-0645">Protease</keyword>
<dbReference type="Gene3D" id="2.30.42.10">
    <property type="match status" value="1"/>
</dbReference>
<dbReference type="SUPFAM" id="SSF50494">
    <property type="entry name" value="Trypsin-like serine proteases"/>
    <property type="match status" value="1"/>
</dbReference>
<dbReference type="Gene3D" id="2.40.10.10">
    <property type="entry name" value="Trypsin-like serine proteases"/>
    <property type="match status" value="2"/>
</dbReference>
<reference evidence="5" key="1">
    <citation type="submission" date="2018-05" db="EMBL/GenBank/DDBJ databases">
        <authorList>
            <person name="Lanie J.A."/>
            <person name="Ng W.-L."/>
            <person name="Kazmierczak K.M."/>
            <person name="Andrzejewski T.M."/>
            <person name="Davidsen T.M."/>
            <person name="Wayne K.J."/>
            <person name="Tettelin H."/>
            <person name="Glass J.I."/>
            <person name="Rusch D."/>
            <person name="Podicherti R."/>
            <person name="Tsui H.-C.T."/>
            <person name="Winkler M.E."/>
        </authorList>
    </citation>
    <scope>NUCLEOTIDE SEQUENCE</scope>
</reference>
<gene>
    <name evidence="5" type="ORF">METZ01_LOCUS30385</name>
</gene>
<dbReference type="Pfam" id="PF13180">
    <property type="entry name" value="PDZ_2"/>
    <property type="match status" value="1"/>
</dbReference>
<protein>
    <recommendedName>
        <fullName evidence="4">PDZ domain-containing protein</fullName>
    </recommendedName>
</protein>
<dbReference type="PANTHER" id="PTHR43343:SF3">
    <property type="entry name" value="PROTEASE DO-LIKE 8, CHLOROPLASTIC"/>
    <property type="match status" value="1"/>
</dbReference>
<evidence type="ECO:0000256" key="3">
    <source>
        <dbReference type="ARBA" id="ARBA00022801"/>
    </source>
</evidence>
<dbReference type="InterPro" id="IPR043504">
    <property type="entry name" value="Peptidase_S1_PA_chymotrypsin"/>
</dbReference>
<dbReference type="EMBL" id="UINC01001320">
    <property type="protein sequence ID" value="SUZ77531.1"/>
    <property type="molecule type" value="Genomic_DNA"/>
</dbReference>
<name>A0A381QDX5_9ZZZZ</name>
<keyword evidence="3" id="KW-0378">Hydrolase</keyword>
<dbReference type="SMART" id="SM00228">
    <property type="entry name" value="PDZ"/>
    <property type="match status" value="1"/>
</dbReference>
<dbReference type="InterPro" id="IPR051201">
    <property type="entry name" value="Chloro_Bact_Ser_Proteases"/>
</dbReference>
<dbReference type="InterPro" id="IPR001478">
    <property type="entry name" value="PDZ"/>
</dbReference>
<dbReference type="GO" id="GO:0006508">
    <property type="term" value="P:proteolysis"/>
    <property type="evidence" value="ECO:0007669"/>
    <property type="project" value="UniProtKB-KW"/>
</dbReference>
<dbReference type="InterPro" id="IPR009003">
    <property type="entry name" value="Peptidase_S1_PA"/>
</dbReference>
<evidence type="ECO:0000256" key="2">
    <source>
        <dbReference type="ARBA" id="ARBA00022670"/>
    </source>
</evidence>
<dbReference type="InterPro" id="IPR036034">
    <property type="entry name" value="PDZ_sf"/>
</dbReference>
<accession>A0A381QDX5</accession>
<comment type="similarity">
    <text evidence="1">Belongs to the peptidase S1C family.</text>
</comment>